<dbReference type="AlphaFoldDB" id="A0A834LFN1"/>
<feature type="region of interest" description="Disordered" evidence="1">
    <location>
        <begin position="1"/>
        <end position="47"/>
    </location>
</feature>
<sequence length="165" mass="17837">MDSSEQGYGSDEQVTKRARLTPEVDSSKEEYISELLVPSGADNEKAGEEQFAKHARITAEVPPSGDMVCPSPPAVPWRKTSATIGTGIVCILPSPSEFGLGRSCELSIHAYIALSLLMSSSAKPPPSEMPPSVLQRFIFRKPDGSTRTLTLRRELPVFKGAVVHL</sequence>
<comment type="caution">
    <text evidence="2">The sequence shown here is derived from an EMBL/GenBank/DDBJ whole genome shotgun (WGS) entry which is preliminary data.</text>
</comment>
<organism evidence="2 3">
    <name type="scientific">Rhododendron simsii</name>
    <name type="common">Sims's rhododendron</name>
    <dbReference type="NCBI Taxonomy" id="118357"/>
    <lineage>
        <taxon>Eukaryota</taxon>
        <taxon>Viridiplantae</taxon>
        <taxon>Streptophyta</taxon>
        <taxon>Embryophyta</taxon>
        <taxon>Tracheophyta</taxon>
        <taxon>Spermatophyta</taxon>
        <taxon>Magnoliopsida</taxon>
        <taxon>eudicotyledons</taxon>
        <taxon>Gunneridae</taxon>
        <taxon>Pentapetalae</taxon>
        <taxon>asterids</taxon>
        <taxon>Ericales</taxon>
        <taxon>Ericaceae</taxon>
        <taxon>Ericoideae</taxon>
        <taxon>Rhodoreae</taxon>
        <taxon>Rhododendron</taxon>
    </lineage>
</organism>
<name>A0A834LFN1_RHOSS</name>
<reference evidence="2" key="1">
    <citation type="submission" date="2019-11" db="EMBL/GenBank/DDBJ databases">
        <authorList>
            <person name="Liu Y."/>
            <person name="Hou J."/>
            <person name="Li T.-Q."/>
            <person name="Guan C.-H."/>
            <person name="Wu X."/>
            <person name="Wu H.-Z."/>
            <person name="Ling F."/>
            <person name="Zhang R."/>
            <person name="Shi X.-G."/>
            <person name="Ren J.-P."/>
            <person name="Chen E.-F."/>
            <person name="Sun J.-M."/>
        </authorList>
    </citation>
    <scope>NUCLEOTIDE SEQUENCE</scope>
    <source>
        <strain evidence="2">Adult_tree_wgs_1</strain>
        <tissue evidence="2">Leaves</tissue>
    </source>
</reference>
<evidence type="ECO:0000256" key="1">
    <source>
        <dbReference type="SAM" id="MobiDB-lite"/>
    </source>
</evidence>
<dbReference type="OrthoDB" id="10321589at2759"/>
<dbReference type="EMBL" id="WJXA01000007">
    <property type="protein sequence ID" value="KAF7137746.1"/>
    <property type="molecule type" value="Genomic_DNA"/>
</dbReference>
<protein>
    <submittedName>
        <fullName evidence="2">Uncharacterized protein</fullName>
    </submittedName>
</protein>
<proteinExistence type="predicted"/>
<feature type="compositionally biased region" description="Basic and acidic residues" evidence="1">
    <location>
        <begin position="20"/>
        <end position="31"/>
    </location>
</feature>
<accession>A0A834LFN1</accession>
<keyword evidence="3" id="KW-1185">Reference proteome</keyword>
<dbReference type="Proteomes" id="UP000626092">
    <property type="component" value="Unassembled WGS sequence"/>
</dbReference>
<evidence type="ECO:0000313" key="2">
    <source>
        <dbReference type="EMBL" id="KAF7137746.1"/>
    </source>
</evidence>
<evidence type="ECO:0000313" key="3">
    <source>
        <dbReference type="Proteomes" id="UP000626092"/>
    </source>
</evidence>
<gene>
    <name evidence="2" type="ORF">RHSIM_Rhsim07G0187400</name>
</gene>